<organism evidence="1 3">
    <name type="scientific">Digitaria exilis</name>
    <dbReference type="NCBI Taxonomy" id="1010633"/>
    <lineage>
        <taxon>Eukaryota</taxon>
        <taxon>Viridiplantae</taxon>
        <taxon>Streptophyta</taxon>
        <taxon>Embryophyta</taxon>
        <taxon>Tracheophyta</taxon>
        <taxon>Spermatophyta</taxon>
        <taxon>Magnoliopsida</taxon>
        <taxon>Liliopsida</taxon>
        <taxon>Poales</taxon>
        <taxon>Poaceae</taxon>
        <taxon>PACMAD clade</taxon>
        <taxon>Panicoideae</taxon>
        <taxon>Panicodae</taxon>
        <taxon>Paniceae</taxon>
        <taxon>Anthephorinae</taxon>
        <taxon>Digitaria</taxon>
    </lineage>
</organism>
<dbReference type="EMBL" id="JACEFO010001834">
    <property type="protein sequence ID" value="KAF8699776.1"/>
    <property type="molecule type" value="Genomic_DNA"/>
</dbReference>
<dbReference type="AlphaFoldDB" id="A0A835AE66"/>
<reference evidence="1" key="1">
    <citation type="submission" date="2020-07" db="EMBL/GenBank/DDBJ databases">
        <title>Genome sequence and genetic diversity analysis of an under-domesticated orphan crop, white fonio (Digitaria exilis).</title>
        <authorList>
            <person name="Bennetzen J.L."/>
            <person name="Chen S."/>
            <person name="Ma X."/>
            <person name="Wang X."/>
            <person name="Yssel A.E.J."/>
            <person name="Chaluvadi S.R."/>
            <person name="Johnson M."/>
            <person name="Gangashetty P."/>
            <person name="Hamidou F."/>
            <person name="Sanogo M.D."/>
            <person name="Zwaenepoel A."/>
            <person name="Wallace J."/>
            <person name="Van De Peer Y."/>
            <person name="Van Deynze A."/>
        </authorList>
    </citation>
    <scope>NUCLEOTIDE SEQUENCE</scope>
    <source>
        <tissue evidence="1">Leaves</tissue>
    </source>
</reference>
<dbReference type="EMBL" id="JACEFO010002371">
    <property type="protein sequence ID" value="KAF8663521.1"/>
    <property type="molecule type" value="Genomic_DNA"/>
</dbReference>
<proteinExistence type="predicted"/>
<evidence type="ECO:0000313" key="2">
    <source>
        <dbReference type="EMBL" id="KAF8699776.1"/>
    </source>
</evidence>
<gene>
    <name evidence="2" type="ORF">HU200_034655</name>
    <name evidence="1" type="ORF">HU200_055387</name>
</gene>
<sequence>MGRPVMGSLIDDCRKECDPACDKFSTAACSNVTPKEAPELNQNQTCKIRVSQPCTNTCVTFCSINTLPDSPLPPCMYY</sequence>
<dbReference type="OrthoDB" id="690548at2759"/>
<evidence type="ECO:0000313" key="1">
    <source>
        <dbReference type="EMBL" id="KAF8663521.1"/>
    </source>
</evidence>
<dbReference type="Proteomes" id="UP000636709">
    <property type="component" value="Unassembled WGS sequence"/>
</dbReference>
<comment type="caution">
    <text evidence="1">The sequence shown here is derived from an EMBL/GenBank/DDBJ whole genome shotgun (WGS) entry which is preliminary data.</text>
</comment>
<keyword evidence="3" id="KW-1185">Reference proteome</keyword>
<protein>
    <submittedName>
        <fullName evidence="1">Uncharacterized protein</fullName>
    </submittedName>
</protein>
<accession>A0A835AE66</accession>
<evidence type="ECO:0000313" key="3">
    <source>
        <dbReference type="Proteomes" id="UP000636709"/>
    </source>
</evidence>
<name>A0A835AE66_9POAL</name>